<dbReference type="EMBL" id="JAHEAC010000087">
    <property type="protein sequence ID" value="MBX8644690.1"/>
    <property type="molecule type" value="Genomic_DNA"/>
</dbReference>
<dbReference type="Gene3D" id="2.30.110.10">
    <property type="entry name" value="Electron Transport, Fmn-binding Protein, Chain A"/>
    <property type="match status" value="1"/>
</dbReference>
<comment type="caution">
    <text evidence="5">The sequence shown here is derived from an EMBL/GenBank/DDBJ whole genome shotgun (WGS) entry which is preliminary data.</text>
</comment>
<dbReference type="InterPro" id="IPR002563">
    <property type="entry name" value="Flavin_Rdtase-like_dom"/>
</dbReference>
<evidence type="ECO:0000256" key="2">
    <source>
        <dbReference type="ARBA" id="ARBA00023002"/>
    </source>
</evidence>
<evidence type="ECO:0000313" key="5">
    <source>
        <dbReference type="EMBL" id="MBX8644690.1"/>
    </source>
</evidence>
<dbReference type="EMBL" id="JAGVSJ010000006">
    <property type="protein sequence ID" value="MBX8631572.1"/>
    <property type="molecule type" value="Genomic_DNA"/>
</dbReference>
<proteinExistence type="predicted"/>
<sequence>MSVSEHEFRKAISSFPTGVTVIAATDGRMRAGMTANALFSLSLNPPSVVVSLQDEAETTRLIQSVHRAAISFLSHQQRHVSETFAKRNSQDFKFSTVPTHLGRNGQPIIDGCVGAIEIDIENVISAADHKLVVGNVTRIEGFSGGFPLIYFASGYATMAPDGTFRLPEFRH</sequence>
<feature type="domain" description="Flavin reductase like" evidence="3">
    <location>
        <begin position="12"/>
        <end position="157"/>
    </location>
</feature>
<name>A0A8J7YPU9_9ARCH</name>
<dbReference type="Pfam" id="PF01613">
    <property type="entry name" value="Flavin_Reduct"/>
    <property type="match status" value="1"/>
</dbReference>
<dbReference type="SMART" id="SM00903">
    <property type="entry name" value="Flavin_Reduct"/>
    <property type="match status" value="1"/>
</dbReference>
<dbReference type="InterPro" id="IPR012349">
    <property type="entry name" value="Split_barrel_FMN-bd"/>
</dbReference>
<accession>A0A8J7YPU9</accession>
<dbReference type="Proteomes" id="UP000750197">
    <property type="component" value="Unassembled WGS sequence"/>
</dbReference>
<dbReference type="GO" id="GO:0042602">
    <property type="term" value="F:riboflavin reductase (NADPH) activity"/>
    <property type="evidence" value="ECO:0007669"/>
    <property type="project" value="TreeGrafter"/>
</dbReference>
<evidence type="ECO:0000313" key="6">
    <source>
        <dbReference type="Proteomes" id="UP000750197"/>
    </source>
</evidence>
<dbReference type="GO" id="GO:0010181">
    <property type="term" value="F:FMN binding"/>
    <property type="evidence" value="ECO:0007669"/>
    <property type="project" value="InterPro"/>
</dbReference>
<dbReference type="PANTHER" id="PTHR30466:SF1">
    <property type="entry name" value="FMN REDUCTASE (NADH) RUTF"/>
    <property type="match status" value="1"/>
</dbReference>
<reference evidence="5" key="1">
    <citation type="submission" date="2021-05" db="EMBL/GenBank/DDBJ databases">
        <title>Genomic insights into ecological role and evolution of a novel Thermoplasmata order Candidatus Sysuiplasmatales.</title>
        <authorList>
            <person name="Yuan Y."/>
        </authorList>
    </citation>
    <scope>NUCLEOTIDE SEQUENCE</scope>
    <source>
        <strain evidence="5">TUT19-bin139</strain>
        <strain evidence="4">YP2-bin.285</strain>
    </source>
</reference>
<dbReference type="SUPFAM" id="SSF50475">
    <property type="entry name" value="FMN-binding split barrel"/>
    <property type="match status" value="1"/>
</dbReference>
<dbReference type="PANTHER" id="PTHR30466">
    <property type="entry name" value="FLAVIN REDUCTASE"/>
    <property type="match status" value="1"/>
</dbReference>
<dbReference type="InterPro" id="IPR050268">
    <property type="entry name" value="NADH-dep_flavin_reductase"/>
</dbReference>
<evidence type="ECO:0000259" key="3">
    <source>
        <dbReference type="SMART" id="SM00903"/>
    </source>
</evidence>
<dbReference type="Proteomes" id="UP000716004">
    <property type="component" value="Unassembled WGS sequence"/>
</dbReference>
<organism evidence="5 6">
    <name type="scientific">Candidatus Sysuiplasma superficiale</name>
    <dbReference type="NCBI Taxonomy" id="2823368"/>
    <lineage>
        <taxon>Archaea</taxon>
        <taxon>Methanobacteriati</taxon>
        <taxon>Thermoplasmatota</taxon>
        <taxon>Thermoplasmata</taxon>
        <taxon>Candidatus Sysuiplasmatales</taxon>
        <taxon>Candidatus Sysuiplasmataceae</taxon>
        <taxon>Candidatus Sysuiplasma</taxon>
    </lineage>
</organism>
<protein>
    <submittedName>
        <fullName evidence="5">Flavin reductase family protein</fullName>
    </submittedName>
</protein>
<dbReference type="AlphaFoldDB" id="A0A8J7YPU9"/>
<evidence type="ECO:0000256" key="1">
    <source>
        <dbReference type="ARBA" id="ARBA00001917"/>
    </source>
</evidence>
<evidence type="ECO:0000313" key="4">
    <source>
        <dbReference type="EMBL" id="MBX8631572.1"/>
    </source>
</evidence>
<gene>
    <name evidence="4" type="ORF">J9259_03490</name>
    <name evidence="5" type="ORF">KIY12_08225</name>
</gene>
<comment type="cofactor">
    <cofactor evidence="1">
        <name>FMN</name>
        <dbReference type="ChEBI" id="CHEBI:58210"/>
    </cofactor>
</comment>
<keyword evidence="2" id="KW-0560">Oxidoreductase</keyword>